<reference evidence="1" key="1">
    <citation type="submission" date="2023-03" db="EMBL/GenBank/DDBJ databases">
        <title>Electrophorus voltai genome.</title>
        <authorList>
            <person name="Bian C."/>
        </authorList>
    </citation>
    <scope>NUCLEOTIDE SEQUENCE</scope>
    <source>
        <strain evidence="1">CB-2022</strain>
        <tissue evidence="1">Muscle</tissue>
    </source>
</reference>
<gene>
    <name evidence="1" type="ORF">P4O66_020092</name>
</gene>
<sequence>QEVLPEWLPRAIWKLPELREGRGRKVETFRYFHAPGYLRRTVFGRSHWQRTLSGATGVASVSFLKKGPRRRLHRGTPHFCTRWEQELTWLFGQSDDSALPRCLPRNGAEDSSQLGTSEPEPCVLHDASATDSHAVVCGSPYLNTWLLCFGFGKDLIEKTVGNLGANASSLNRELDNQSGIYERKSG</sequence>
<comment type="caution">
    <text evidence="1">The sequence shown here is derived from an EMBL/GenBank/DDBJ whole genome shotgun (WGS) entry which is preliminary data.</text>
</comment>
<evidence type="ECO:0000313" key="1">
    <source>
        <dbReference type="EMBL" id="KAK1804047.1"/>
    </source>
</evidence>
<dbReference type="EMBL" id="JAROKS010000004">
    <property type="protein sequence ID" value="KAK1804047.1"/>
    <property type="molecule type" value="Genomic_DNA"/>
</dbReference>
<feature type="non-terminal residue" evidence="1">
    <location>
        <position position="1"/>
    </location>
</feature>
<keyword evidence="2" id="KW-1185">Reference proteome</keyword>
<dbReference type="AlphaFoldDB" id="A0AAD9E6P1"/>
<name>A0AAD9E6P1_9TELE</name>
<accession>A0AAD9E6P1</accession>
<dbReference type="Proteomes" id="UP001239994">
    <property type="component" value="Unassembled WGS sequence"/>
</dbReference>
<proteinExistence type="predicted"/>
<evidence type="ECO:0000313" key="2">
    <source>
        <dbReference type="Proteomes" id="UP001239994"/>
    </source>
</evidence>
<organism evidence="1 2">
    <name type="scientific">Electrophorus voltai</name>
    <dbReference type="NCBI Taxonomy" id="2609070"/>
    <lineage>
        <taxon>Eukaryota</taxon>
        <taxon>Metazoa</taxon>
        <taxon>Chordata</taxon>
        <taxon>Craniata</taxon>
        <taxon>Vertebrata</taxon>
        <taxon>Euteleostomi</taxon>
        <taxon>Actinopterygii</taxon>
        <taxon>Neopterygii</taxon>
        <taxon>Teleostei</taxon>
        <taxon>Ostariophysi</taxon>
        <taxon>Gymnotiformes</taxon>
        <taxon>Gymnotoidei</taxon>
        <taxon>Gymnotidae</taxon>
        <taxon>Electrophorus</taxon>
    </lineage>
</organism>
<protein>
    <submittedName>
        <fullName evidence="1">Uncharacterized protein</fullName>
    </submittedName>
</protein>